<dbReference type="InterPro" id="IPR006553">
    <property type="entry name" value="Leu-rich_rpt_Cys-con_subtyp"/>
</dbReference>
<evidence type="ECO:0000313" key="3">
    <source>
        <dbReference type="Proteomes" id="UP001152795"/>
    </source>
</evidence>
<dbReference type="GO" id="GO:0019005">
    <property type="term" value="C:SCF ubiquitin ligase complex"/>
    <property type="evidence" value="ECO:0007669"/>
    <property type="project" value="TreeGrafter"/>
</dbReference>
<protein>
    <submittedName>
        <fullName evidence="2">F-box LRR-repeat 7-like</fullName>
    </submittedName>
</protein>
<dbReference type="OrthoDB" id="423607at2759"/>
<dbReference type="Pfam" id="PF12937">
    <property type="entry name" value="F-box-like"/>
    <property type="match status" value="1"/>
</dbReference>
<keyword evidence="3" id="KW-1185">Reference proteome</keyword>
<evidence type="ECO:0000256" key="1">
    <source>
        <dbReference type="ARBA" id="ARBA00022786"/>
    </source>
</evidence>
<accession>A0A6S7GTM0</accession>
<dbReference type="SUPFAM" id="SSF52047">
    <property type="entry name" value="RNI-like"/>
    <property type="match status" value="1"/>
</dbReference>
<dbReference type="InterPro" id="IPR001810">
    <property type="entry name" value="F-box_dom"/>
</dbReference>
<dbReference type="Pfam" id="PF25372">
    <property type="entry name" value="DUF7885"/>
    <property type="match status" value="2"/>
</dbReference>
<dbReference type="Gene3D" id="3.80.10.10">
    <property type="entry name" value="Ribonuclease Inhibitor"/>
    <property type="match status" value="2"/>
</dbReference>
<dbReference type="InterPro" id="IPR057207">
    <property type="entry name" value="FBXL15_LRR"/>
</dbReference>
<dbReference type="InterPro" id="IPR036047">
    <property type="entry name" value="F-box-like_dom_sf"/>
</dbReference>
<reference evidence="2" key="1">
    <citation type="submission" date="2020-04" db="EMBL/GenBank/DDBJ databases">
        <authorList>
            <person name="Alioto T."/>
            <person name="Alioto T."/>
            <person name="Gomez Garrido J."/>
        </authorList>
    </citation>
    <scope>NUCLEOTIDE SEQUENCE</scope>
    <source>
        <strain evidence="2">A484AB</strain>
    </source>
</reference>
<name>A0A6S7GTM0_PARCT</name>
<evidence type="ECO:0000313" key="2">
    <source>
        <dbReference type="EMBL" id="CAB3995005.1"/>
    </source>
</evidence>
<dbReference type="PANTHER" id="PTHR13318">
    <property type="entry name" value="PARTNER OF PAIRED, ISOFORM B-RELATED"/>
    <property type="match status" value="1"/>
</dbReference>
<organism evidence="2 3">
    <name type="scientific">Paramuricea clavata</name>
    <name type="common">Red gorgonian</name>
    <name type="synonym">Violescent sea-whip</name>
    <dbReference type="NCBI Taxonomy" id="317549"/>
    <lineage>
        <taxon>Eukaryota</taxon>
        <taxon>Metazoa</taxon>
        <taxon>Cnidaria</taxon>
        <taxon>Anthozoa</taxon>
        <taxon>Octocorallia</taxon>
        <taxon>Malacalcyonacea</taxon>
        <taxon>Plexauridae</taxon>
        <taxon>Paramuricea</taxon>
    </lineage>
</organism>
<dbReference type="PROSITE" id="PS50181">
    <property type="entry name" value="FBOX"/>
    <property type="match status" value="1"/>
</dbReference>
<dbReference type="PANTHER" id="PTHR13318:SF247">
    <property type="entry name" value="GH16156P"/>
    <property type="match status" value="1"/>
</dbReference>
<dbReference type="Proteomes" id="UP001152795">
    <property type="component" value="Unassembled WGS sequence"/>
</dbReference>
<proteinExistence type="predicted"/>
<dbReference type="InterPro" id="IPR032675">
    <property type="entry name" value="LRR_dom_sf"/>
</dbReference>
<dbReference type="AlphaFoldDB" id="A0A6S7GTM0"/>
<keyword evidence="1" id="KW-0833">Ubl conjugation pathway</keyword>
<sequence>MAKRVRTVKICENVHPTKILFESLPDEVLAQILSYLPKVFLVRLSIVNSRWHRVCFDASMWRDVCIPFHFRYNVVDSTLMKLTAFSRNVNKLYLVECRNLTDDLLEFISIHCPHLKKLQLCGCIKITDKGMLSIARRCTKLKKLGIAKTKITDQSLNILIQNNPSLTSLETSTQACTVETFGGLRNCKSLRKLKVYETPEEVLVKDGGILLDDCMMEALGKSCPSLTHLVLIYDNVEASDSSFREVARGCPLLENLEIDSCPAVGDQGIKALVENGLLEHLHLGESQVSDETLRAVATYLPKIRSLKLEYADVTDNGVFHLIGHCKFLEELSLGVKIPENLTDITASIISCLSGPFLCSLEFNSCAITDRGLAILVNNSVLLTSLTLKACTQISFEGLMKCLKRCQELRLLDVSFSGLVQNAIQLMDIAEILPNLCSLGVVDVEGVTDKDLETFQSLYPLCDVRL</sequence>
<dbReference type="GO" id="GO:0031146">
    <property type="term" value="P:SCF-dependent proteasomal ubiquitin-dependent protein catabolic process"/>
    <property type="evidence" value="ECO:0007669"/>
    <property type="project" value="TreeGrafter"/>
</dbReference>
<gene>
    <name evidence="2" type="ORF">PACLA_8A063663</name>
</gene>
<dbReference type="Gene3D" id="1.20.1280.50">
    <property type="match status" value="1"/>
</dbReference>
<comment type="caution">
    <text evidence="2">The sequence shown here is derived from an EMBL/GenBank/DDBJ whole genome shotgun (WGS) entry which is preliminary data.</text>
</comment>
<dbReference type="SMART" id="SM00367">
    <property type="entry name" value="LRR_CC"/>
    <property type="match status" value="10"/>
</dbReference>
<dbReference type="SUPFAM" id="SSF81383">
    <property type="entry name" value="F-box domain"/>
    <property type="match status" value="1"/>
</dbReference>
<dbReference type="SMART" id="SM00256">
    <property type="entry name" value="FBOX"/>
    <property type="match status" value="1"/>
</dbReference>
<dbReference type="EMBL" id="CACRXK020002581">
    <property type="protein sequence ID" value="CAB3995005.1"/>
    <property type="molecule type" value="Genomic_DNA"/>
</dbReference>